<dbReference type="InterPro" id="IPR002524">
    <property type="entry name" value="Cation_efflux"/>
</dbReference>
<feature type="transmembrane region" description="Helical" evidence="7">
    <location>
        <begin position="111"/>
        <end position="132"/>
    </location>
</feature>
<dbReference type="PANTHER" id="PTHR43840:SF12">
    <property type="entry name" value="CATION DIFFUSION FACILITATOR 1 (AFU_ORTHOLOGUE AFUA_1G14440)"/>
    <property type="match status" value="1"/>
</dbReference>
<organism evidence="10 11">
    <name type="scientific">Marasmiellus scandens</name>
    <dbReference type="NCBI Taxonomy" id="2682957"/>
    <lineage>
        <taxon>Eukaryota</taxon>
        <taxon>Fungi</taxon>
        <taxon>Dikarya</taxon>
        <taxon>Basidiomycota</taxon>
        <taxon>Agaricomycotina</taxon>
        <taxon>Agaricomycetes</taxon>
        <taxon>Agaricomycetidae</taxon>
        <taxon>Agaricales</taxon>
        <taxon>Marasmiineae</taxon>
        <taxon>Omphalotaceae</taxon>
        <taxon>Marasmiellus</taxon>
    </lineage>
</organism>
<dbReference type="SUPFAM" id="SSF161111">
    <property type="entry name" value="Cation efflux protein transmembrane domain-like"/>
    <property type="match status" value="1"/>
</dbReference>
<evidence type="ECO:0000256" key="1">
    <source>
        <dbReference type="ARBA" id="ARBA00004141"/>
    </source>
</evidence>
<dbReference type="InterPro" id="IPR027469">
    <property type="entry name" value="Cation_efflux_TMD_sf"/>
</dbReference>
<comment type="caution">
    <text evidence="10">The sequence shown here is derived from an EMBL/GenBank/DDBJ whole genome shotgun (WGS) entry which is preliminary data.</text>
</comment>
<evidence type="ECO:0000259" key="8">
    <source>
        <dbReference type="Pfam" id="PF01545"/>
    </source>
</evidence>
<dbReference type="Pfam" id="PF16916">
    <property type="entry name" value="ZT_dimer"/>
    <property type="match status" value="1"/>
</dbReference>
<keyword evidence="11" id="KW-1185">Reference proteome</keyword>
<dbReference type="NCBIfam" id="TIGR01297">
    <property type="entry name" value="CDF"/>
    <property type="match status" value="1"/>
</dbReference>
<protein>
    <recommendedName>
        <fullName evidence="12">Cation diffusion facilitator 1</fullName>
    </recommendedName>
</protein>
<proteinExistence type="predicted"/>
<keyword evidence="5 7" id="KW-0472">Membrane</keyword>
<reference evidence="10 11" key="1">
    <citation type="submission" date="2024-01" db="EMBL/GenBank/DDBJ databases">
        <title>A draft genome for the cacao thread blight pathogen Marasmiellus scandens.</title>
        <authorList>
            <person name="Baruah I.K."/>
            <person name="Leung J."/>
            <person name="Bukari Y."/>
            <person name="Amoako-Attah I."/>
            <person name="Meinhardt L.W."/>
            <person name="Bailey B.A."/>
            <person name="Cohen S.P."/>
        </authorList>
    </citation>
    <scope>NUCLEOTIDE SEQUENCE [LARGE SCALE GENOMIC DNA]</scope>
    <source>
        <strain evidence="10 11">GH-19</strain>
    </source>
</reference>
<feature type="transmembrane region" description="Helical" evidence="7">
    <location>
        <begin position="283"/>
        <end position="300"/>
    </location>
</feature>
<evidence type="ECO:0008006" key="12">
    <source>
        <dbReference type="Google" id="ProtNLM"/>
    </source>
</evidence>
<evidence type="ECO:0000256" key="4">
    <source>
        <dbReference type="ARBA" id="ARBA00022989"/>
    </source>
</evidence>
<dbReference type="InterPro" id="IPR027470">
    <property type="entry name" value="Cation_efflux_CTD"/>
</dbReference>
<feature type="compositionally biased region" description="Low complexity" evidence="6">
    <location>
        <begin position="1"/>
        <end position="23"/>
    </location>
</feature>
<accession>A0ABR1JY84</accession>
<dbReference type="Pfam" id="PF01545">
    <property type="entry name" value="Cation_efflux"/>
    <property type="match status" value="1"/>
</dbReference>
<dbReference type="InterPro" id="IPR058533">
    <property type="entry name" value="Cation_efflux_TM"/>
</dbReference>
<evidence type="ECO:0000256" key="3">
    <source>
        <dbReference type="ARBA" id="ARBA00022692"/>
    </source>
</evidence>
<evidence type="ECO:0000256" key="6">
    <source>
        <dbReference type="SAM" id="MobiDB-lite"/>
    </source>
</evidence>
<dbReference type="Gene3D" id="3.30.70.1350">
    <property type="entry name" value="Cation efflux protein, cytoplasmic domain"/>
    <property type="match status" value="1"/>
</dbReference>
<keyword evidence="2" id="KW-0813">Transport</keyword>
<evidence type="ECO:0000256" key="7">
    <source>
        <dbReference type="SAM" id="Phobius"/>
    </source>
</evidence>
<name>A0ABR1JY84_9AGAR</name>
<dbReference type="EMBL" id="JBANRG010000003">
    <property type="protein sequence ID" value="KAK7469029.1"/>
    <property type="molecule type" value="Genomic_DNA"/>
</dbReference>
<dbReference type="Proteomes" id="UP001498398">
    <property type="component" value="Unassembled WGS sequence"/>
</dbReference>
<feature type="transmembrane region" description="Helical" evidence="7">
    <location>
        <begin position="220"/>
        <end position="239"/>
    </location>
</feature>
<evidence type="ECO:0000259" key="9">
    <source>
        <dbReference type="Pfam" id="PF16916"/>
    </source>
</evidence>
<dbReference type="PANTHER" id="PTHR43840">
    <property type="entry name" value="MITOCHONDRIAL METAL TRANSPORTER 1-RELATED"/>
    <property type="match status" value="1"/>
</dbReference>
<dbReference type="InterPro" id="IPR050291">
    <property type="entry name" value="CDF_Transporter"/>
</dbReference>
<evidence type="ECO:0000256" key="2">
    <source>
        <dbReference type="ARBA" id="ARBA00022448"/>
    </source>
</evidence>
<feature type="region of interest" description="Disordered" evidence="6">
    <location>
        <begin position="1"/>
        <end position="34"/>
    </location>
</feature>
<gene>
    <name evidence="10" type="ORF">VKT23_003523</name>
</gene>
<evidence type="ECO:0000313" key="11">
    <source>
        <dbReference type="Proteomes" id="UP001498398"/>
    </source>
</evidence>
<evidence type="ECO:0000256" key="5">
    <source>
        <dbReference type="ARBA" id="ARBA00023136"/>
    </source>
</evidence>
<feature type="transmembrane region" description="Helical" evidence="7">
    <location>
        <begin position="178"/>
        <end position="200"/>
    </location>
</feature>
<dbReference type="Gene3D" id="1.20.1510.10">
    <property type="entry name" value="Cation efflux protein transmembrane domain"/>
    <property type="match status" value="1"/>
</dbReference>
<comment type="subcellular location">
    <subcellularLocation>
        <location evidence="1">Membrane</location>
        <topology evidence="1">Multi-pass membrane protein</topology>
    </subcellularLocation>
</comment>
<feature type="domain" description="Cation efflux protein transmembrane" evidence="8">
    <location>
        <begin position="114"/>
        <end position="306"/>
    </location>
</feature>
<feature type="domain" description="Cation efflux protein cytoplasmic" evidence="9">
    <location>
        <begin position="327"/>
        <end position="388"/>
    </location>
</feature>
<evidence type="ECO:0000313" key="10">
    <source>
        <dbReference type="EMBL" id="KAK7469029.1"/>
    </source>
</evidence>
<sequence>MSSSEPAPAPSEPASQPSSPISSTHPAEQDLEMSMSTVNMEGHDPYSLRSKIQDATSIAELRKRGNGRKKRHVGDFYEQQNEKIELLLKSIKTHAQEGADETQENSLKVKIAIRASFFANCILAILQLYAAISSLSLSFFATAADSVFDPGANFILNRLHKNSRKVDPAKYPIGGARLTTIGNIVYAFAMLTVSIILVAFSIQDISTHKDGETLEFHVPSVVAVGIAFLTKFLLFLYCFSIRNSSSQVQVLWEDHRNDLFINGFGILTSSAGAKLLWWIDPLGAILISLAIIISWTRTAYEQFDHLAGKAAPVEYNQLVIYKALTFSEDITQIDSCRVYHSGERFIVEVDIVMSGDTPLWKTHDISQDLQDQLETLPMVERAFVHVDHEVSHKPEHRKAV</sequence>
<dbReference type="SUPFAM" id="SSF160240">
    <property type="entry name" value="Cation efflux protein cytoplasmic domain-like"/>
    <property type="match status" value="1"/>
</dbReference>
<dbReference type="InterPro" id="IPR036837">
    <property type="entry name" value="Cation_efflux_CTD_sf"/>
</dbReference>
<keyword evidence="3 7" id="KW-0812">Transmembrane</keyword>
<keyword evidence="4 7" id="KW-1133">Transmembrane helix</keyword>